<feature type="region of interest" description="Disordered" evidence="1">
    <location>
        <begin position="161"/>
        <end position="200"/>
    </location>
</feature>
<evidence type="ECO:0000313" key="3">
    <source>
        <dbReference type="Proteomes" id="UP000240674"/>
    </source>
</evidence>
<feature type="region of interest" description="Disordered" evidence="1">
    <location>
        <begin position="1"/>
        <end position="57"/>
    </location>
</feature>
<dbReference type="EMBL" id="MG201401">
    <property type="protein sequence ID" value="ATS92448.1"/>
    <property type="molecule type" value="Genomic_DNA"/>
</dbReference>
<name>A0A2D2W2U4_9CAUD</name>
<feature type="compositionally biased region" description="Low complexity" evidence="1">
    <location>
        <begin position="186"/>
        <end position="200"/>
    </location>
</feature>
<protein>
    <submittedName>
        <fullName evidence="2">Uncharacterized protein</fullName>
    </submittedName>
</protein>
<keyword evidence="3" id="KW-1185">Reference proteome</keyword>
<feature type="compositionally biased region" description="Low complexity" evidence="1">
    <location>
        <begin position="24"/>
        <end position="57"/>
    </location>
</feature>
<organism evidence="2 3">
    <name type="scientific">Escherichia phage PGT2</name>
    <dbReference type="NCBI Taxonomy" id="2047782"/>
    <lineage>
        <taxon>Viruses</taxon>
        <taxon>Duplodnaviria</taxon>
        <taxon>Heunggongvirae</taxon>
        <taxon>Uroviricota</taxon>
        <taxon>Caudoviricetes</taxon>
        <taxon>Autographivirales</taxon>
        <taxon>Autonotataviridae</taxon>
        <taxon>Ermolevavirus</taxon>
        <taxon>Ermolevavirus PGT2</taxon>
    </lineage>
</organism>
<reference evidence="2 3" key="1">
    <citation type="submission" date="2017-10" db="EMBL/GenBank/DDBJ databases">
        <title>Complete genome sequence of Escherichia coli bacteriophage PGT2.</title>
        <authorList>
            <person name="Kulikov E.E."/>
            <person name="Golomidova A.K."/>
            <person name="Kudryavtseva A.V."/>
            <person name="Letarov A.V."/>
        </authorList>
    </citation>
    <scope>NUCLEOTIDE SEQUENCE [LARGE SCALE GENOMIC DNA]</scope>
</reference>
<feature type="compositionally biased region" description="Polar residues" evidence="1">
    <location>
        <begin position="171"/>
        <end position="185"/>
    </location>
</feature>
<gene>
    <name evidence="2" type="ORF">PGT2_g00030</name>
</gene>
<proteinExistence type="predicted"/>
<dbReference type="Proteomes" id="UP000240674">
    <property type="component" value="Segment"/>
</dbReference>
<sequence>MGGLLGGGDNGKSQAKATREAAERQAQATLQAAREQIEAQNRQAAAQQQWSSQQAAQQREFEAQLNQTNQEYQSTLQAQQLAQQKALTEQTNAINKAYQDKMASLQQQANEQQQFEYTQQLLQSSADAQRQQALKEAQDATWMPQEQVEVTLAADSSTYLDEQRRRRPVSNLYNGAGNVNTASANGQSTSGTGLSSGLRI</sequence>
<accession>A0A2D2W2U4</accession>
<feature type="compositionally biased region" description="Gly residues" evidence="1">
    <location>
        <begin position="1"/>
        <end position="10"/>
    </location>
</feature>
<evidence type="ECO:0000256" key="1">
    <source>
        <dbReference type="SAM" id="MobiDB-lite"/>
    </source>
</evidence>
<evidence type="ECO:0000313" key="2">
    <source>
        <dbReference type="EMBL" id="ATS92448.1"/>
    </source>
</evidence>